<proteinExistence type="predicted"/>
<accession>A0ABP1R377</accession>
<protein>
    <submittedName>
        <fullName evidence="2">Uncharacterized protein</fullName>
    </submittedName>
</protein>
<feature type="signal peptide" evidence="1">
    <location>
        <begin position="1"/>
        <end position="20"/>
    </location>
</feature>
<evidence type="ECO:0000313" key="3">
    <source>
        <dbReference type="Proteomes" id="UP001642540"/>
    </source>
</evidence>
<feature type="chain" id="PRO_5047004360" evidence="1">
    <location>
        <begin position="21"/>
        <end position="204"/>
    </location>
</feature>
<comment type="caution">
    <text evidence="2">The sequence shown here is derived from an EMBL/GenBank/DDBJ whole genome shotgun (WGS) entry which is preliminary data.</text>
</comment>
<reference evidence="2 3" key="1">
    <citation type="submission" date="2024-08" db="EMBL/GenBank/DDBJ databases">
        <authorList>
            <person name="Cucini C."/>
            <person name="Frati F."/>
        </authorList>
    </citation>
    <scope>NUCLEOTIDE SEQUENCE [LARGE SCALE GENOMIC DNA]</scope>
</reference>
<evidence type="ECO:0000313" key="2">
    <source>
        <dbReference type="EMBL" id="CAL8116523.1"/>
    </source>
</evidence>
<name>A0ABP1R377_9HEXA</name>
<sequence length="204" mass="22710">MRYSVSASIALLCIASAVQGLDLKSAKEQPCFNIPKPETPILDEKWVHSISPIYFPVMSANSLYRASLNVLQKEARNIGFANVYYDACLKWYIFDNGTAVSTGFNGLRTEYKTKTLKDNPDAIEFVGVGEDKDVYAGTAYRTLTDNKTFLFGAICMKNGEMAWGVGSTTPTLTEETRKIVFDHAVSLGFNTEDFTELKYDTCKD</sequence>
<dbReference type="Proteomes" id="UP001642540">
    <property type="component" value="Unassembled WGS sequence"/>
</dbReference>
<gene>
    <name evidence="2" type="ORF">ODALV1_LOCUS17320</name>
</gene>
<keyword evidence="3" id="KW-1185">Reference proteome</keyword>
<evidence type="ECO:0000256" key="1">
    <source>
        <dbReference type="SAM" id="SignalP"/>
    </source>
</evidence>
<dbReference type="EMBL" id="CAXLJM020000053">
    <property type="protein sequence ID" value="CAL8116523.1"/>
    <property type="molecule type" value="Genomic_DNA"/>
</dbReference>
<keyword evidence="1" id="KW-0732">Signal</keyword>
<organism evidence="2 3">
    <name type="scientific">Orchesella dallaii</name>
    <dbReference type="NCBI Taxonomy" id="48710"/>
    <lineage>
        <taxon>Eukaryota</taxon>
        <taxon>Metazoa</taxon>
        <taxon>Ecdysozoa</taxon>
        <taxon>Arthropoda</taxon>
        <taxon>Hexapoda</taxon>
        <taxon>Collembola</taxon>
        <taxon>Entomobryomorpha</taxon>
        <taxon>Entomobryoidea</taxon>
        <taxon>Orchesellidae</taxon>
        <taxon>Orchesellinae</taxon>
        <taxon>Orchesella</taxon>
    </lineage>
</organism>